<dbReference type="PANTHER" id="PTHR43546">
    <property type="entry name" value="UPF0173 METAL-DEPENDENT HYDROLASE MJ1163-RELATED"/>
    <property type="match status" value="1"/>
</dbReference>
<dbReference type="InterPro" id="IPR001279">
    <property type="entry name" value="Metallo-B-lactamas"/>
</dbReference>
<reference evidence="2" key="2">
    <citation type="submission" date="2020-09" db="EMBL/GenBank/DDBJ databases">
        <authorList>
            <person name="Sun Q."/>
            <person name="Ohkuma M."/>
        </authorList>
    </citation>
    <scope>NUCLEOTIDE SEQUENCE</scope>
    <source>
        <strain evidence="2">JCM 19831</strain>
    </source>
</reference>
<dbReference type="Proteomes" id="UP000642070">
    <property type="component" value="Unassembled WGS sequence"/>
</dbReference>
<name>A0A917TRW7_9ACTN</name>
<feature type="domain" description="Metallo-beta-lactamase" evidence="1">
    <location>
        <begin position="7"/>
        <end position="177"/>
    </location>
</feature>
<evidence type="ECO:0000259" key="1">
    <source>
        <dbReference type="SMART" id="SM00849"/>
    </source>
</evidence>
<dbReference type="SUPFAM" id="SSF56281">
    <property type="entry name" value="Metallo-hydrolase/oxidoreductase"/>
    <property type="match status" value="1"/>
</dbReference>
<sequence length="210" mass="22843">MRITKYTHACLRLEHAGGVMVIDPGVFTEPEALEGVDAVLVTHEHFDHIDIDRLRAAAAKQPALTVYAHPDVDAQLTELDAEKFAVAPGDTFVAAGMTVRAHGGQHAVIHPDIPRIVNVSFLIESPDGPIYHPGDSFHVPDEEVATLFVPVSAPWLKLSEAIDFTRAVKPERAFALHDSLLVEAGQQIVTGHMNRLSGTHYTRLEPGTTV</sequence>
<dbReference type="Gene3D" id="3.60.15.10">
    <property type="entry name" value="Ribonuclease Z/Hydroxyacylglutathione hydrolase-like"/>
    <property type="match status" value="1"/>
</dbReference>
<accession>A0A917TRW7</accession>
<dbReference type="PANTHER" id="PTHR43546:SF3">
    <property type="entry name" value="UPF0173 METAL-DEPENDENT HYDROLASE MJ1163"/>
    <property type="match status" value="1"/>
</dbReference>
<dbReference type="SMART" id="SM00849">
    <property type="entry name" value="Lactamase_B"/>
    <property type="match status" value="1"/>
</dbReference>
<gene>
    <name evidence="2" type="ORF">GCM10007977_036770</name>
</gene>
<dbReference type="InterPro" id="IPR036866">
    <property type="entry name" value="RibonucZ/Hydroxyglut_hydro"/>
</dbReference>
<dbReference type="RefSeq" id="WP_190251083.1">
    <property type="nucleotide sequence ID" value="NZ_BMPI01000016.1"/>
</dbReference>
<evidence type="ECO:0000313" key="2">
    <source>
        <dbReference type="EMBL" id="GGM32200.1"/>
    </source>
</evidence>
<dbReference type="InterPro" id="IPR050114">
    <property type="entry name" value="UPF0173_UPF0282_UlaG_hydrolase"/>
</dbReference>
<proteinExistence type="predicted"/>
<dbReference type="Pfam" id="PF13483">
    <property type="entry name" value="Lactamase_B_3"/>
    <property type="match status" value="1"/>
</dbReference>
<evidence type="ECO:0000313" key="3">
    <source>
        <dbReference type="Proteomes" id="UP000642070"/>
    </source>
</evidence>
<reference evidence="2" key="1">
    <citation type="journal article" date="2014" name="Int. J. Syst. Evol. Microbiol.">
        <title>Complete genome sequence of Corynebacterium casei LMG S-19264T (=DSM 44701T), isolated from a smear-ripened cheese.</title>
        <authorList>
            <consortium name="US DOE Joint Genome Institute (JGI-PGF)"/>
            <person name="Walter F."/>
            <person name="Albersmeier A."/>
            <person name="Kalinowski J."/>
            <person name="Ruckert C."/>
        </authorList>
    </citation>
    <scope>NUCLEOTIDE SEQUENCE</scope>
    <source>
        <strain evidence="2">JCM 19831</strain>
    </source>
</reference>
<dbReference type="AlphaFoldDB" id="A0A917TRW7"/>
<protein>
    <submittedName>
        <fullName evidence="2">MBL fold metallo-hydrolase</fullName>
    </submittedName>
</protein>
<comment type="caution">
    <text evidence="2">The sequence shown here is derived from an EMBL/GenBank/DDBJ whole genome shotgun (WGS) entry which is preliminary data.</text>
</comment>
<organism evidence="2 3">
    <name type="scientific">Dactylosporangium sucinum</name>
    <dbReference type="NCBI Taxonomy" id="1424081"/>
    <lineage>
        <taxon>Bacteria</taxon>
        <taxon>Bacillati</taxon>
        <taxon>Actinomycetota</taxon>
        <taxon>Actinomycetes</taxon>
        <taxon>Micromonosporales</taxon>
        <taxon>Micromonosporaceae</taxon>
        <taxon>Dactylosporangium</taxon>
    </lineage>
</organism>
<keyword evidence="3" id="KW-1185">Reference proteome</keyword>
<dbReference type="EMBL" id="BMPI01000016">
    <property type="protein sequence ID" value="GGM32200.1"/>
    <property type="molecule type" value="Genomic_DNA"/>
</dbReference>